<dbReference type="Pfam" id="PF00460">
    <property type="entry name" value="Flg_bb_rod"/>
    <property type="match status" value="1"/>
</dbReference>
<comment type="similarity">
    <text evidence="3">Belongs to the flagella basal body rod proteins family.</text>
</comment>
<evidence type="ECO:0000313" key="10">
    <source>
        <dbReference type="EMBL" id="TXB67764.1"/>
    </source>
</evidence>
<dbReference type="InterPro" id="IPR002371">
    <property type="entry name" value="FlgK"/>
</dbReference>
<evidence type="ECO:0000259" key="7">
    <source>
        <dbReference type="Pfam" id="PF00460"/>
    </source>
</evidence>
<dbReference type="PANTHER" id="PTHR30033:SF2">
    <property type="entry name" value="FLAGELLAR HOOK PROTEIN"/>
    <property type="match status" value="1"/>
</dbReference>
<dbReference type="GO" id="GO:0005576">
    <property type="term" value="C:extracellular region"/>
    <property type="evidence" value="ECO:0007669"/>
    <property type="project" value="UniProtKB-SubCell"/>
</dbReference>
<dbReference type="Pfam" id="PF06429">
    <property type="entry name" value="Flg_bbr_C"/>
    <property type="match status" value="1"/>
</dbReference>
<dbReference type="Proteomes" id="UP000321562">
    <property type="component" value="Unassembled WGS sequence"/>
</dbReference>
<evidence type="ECO:0000256" key="2">
    <source>
        <dbReference type="ARBA" id="ARBA00004613"/>
    </source>
</evidence>
<comment type="caution">
    <text evidence="10">The sequence shown here is derived from an EMBL/GenBank/DDBJ whole genome shotgun (WGS) entry which is preliminary data.</text>
</comment>
<evidence type="ECO:0000256" key="1">
    <source>
        <dbReference type="ARBA" id="ARBA00004117"/>
    </source>
</evidence>
<feature type="domain" description="Flagellar hook-associated protein FlgK helical" evidence="9">
    <location>
        <begin position="100"/>
        <end position="312"/>
    </location>
</feature>
<dbReference type="GO" id="GO:0005198">
    <property type="term" value="F:structural molecule activity"/>
    <property type="evidence" value="ECO:0007669"/>
    <property type="project" value="InterPro"/>
</dbReference>
<evidence type="ECO:0000259" key="9">
    <source>
        <dbReference type="Pfam" id="PF22638"/>
    </source>
</evidence>
<dbReference type="InterPro" id="IPR010930">
    <property type="entry name" value="Flg_bb/hook_C_dom"/>
</dbReference>
<accession>A0A5C6S050</accession>
<keyword evidence="11" id="KW-1185">Reference proteome</keyword>
<evidence type="ECO:0000256" key="6">
    <source>
        <dbReference type="ARBA" id="ARBA00023143"/>
    </source>
</evidence>
<keyword evidence="10" id="KW-0969">Cilium</keyword>
<keyword evidence="6" id="KW-0975">Bacterial flagellum</keyword>
<dbReference type="GO" id="GO:0009425">
    <property type="term" value="C:bacterial-type flagellum basal body"/>
    <property type="evidence" value="ECO:0007669"/>
    <property type="project" value="UniProtKB-SubCell"/>
</dbReference>
<name>A0A5C6S050_9RHOB</name>
<protein>
    <recommendedName>
        <fullName evidence="4">Flagellar hook-associated protein 1</fullName>
    </recommendedName>
</protein>
<evidence type="ECO:0000313" key="11">
    <source>
        <dbReference type="Proteomes" id="UP000321562"/>
    </source>
</evidence>
<dbReference type="Pfam" id="PF22638">
    <property type="entry name" value="FlgK_D1"/>
    <property type="match status" value="1"/>
</dbReference>
<feature type="domain" description="Flagellar basal body rod protein N-terminal" evidence="7">
    <location>
        <begin position="7"/>
        <end position="36"/>
    </location>
</feature>
<dbReference type="SUPFAM" id="SSF64518">
    <property type="entry name" value="Phase 1 flagellin"/>
    <property type="match status" value="1"/>
</dbReference>
<dbReference type="InterPro" id="IPR053927">
    <property type="entry name" value="FlgK_helical"/>
</dbReference>
<reference evidence="10 11" key="1">
    <citation type="submission" date="2019-08" db="EMBL/GenBank/DDBJ databases">
        <authorList>
            <person name="Ye J."/>
        </authorList>
    </citation>
    <scope>NUCLEOTIDE SEQUENCE [LARGE SCALE GENOMIC DNA]</scope>
    <source>
        <strain evidence="10 11">TK008</strain>
    </source>
</reference>
<evidence type="ECO:0000256" key="4">
    <source>
        <dbReference type="ARBA" id="ARBA00016244"/>
    </source>
</evidence>
<keyword evidence="5" id="KW-0964">Secreted</keyword>
<dbReference type="RefSeq" id="WP_147099751.1">
    <property type="nucleotide sequence ID" value="NZ_JBHUFH010000001.1"/>
</dbReference>
<feature type="domain" description="Flagellar basal-body/hook protein C-terminal" evidence="8">
    <location>
        <begin position="449"/>
        <end position="485"/>
    </location>
</feature>
<keyword evidence="10" id="KW-0966">Cell projection</keyword>
<dbReference type="PANTHER" id="PTHR30033">
    <property type="entry name" value="FLAGELLAR HOOK-ASSOCIATED PROTEIN 1"/>
    <property type="match status" value="1"/>
</dbReference>
<dbReference type="GO" id="GO:0009424">
    <property type="term" value="C:bacterial-type flagellum hook"/>
    <property type="evidence" value="ECO:0007669"/>
    <property type="project" value="InterPro"/>
</dbReference>
<dbReference type="EMBL" id="VOPL01000006">
    <property type="protein sequence ID" value="TXB67764.1"/>
    <property type="molecule type" value="Genomic_DNA"/>
</dbReference>
<gene>
    <name evidence="10" type="primary">flgK</name>
    <name evidence="10" type="ORF">FQV27_14275</name>
</gene>
<evidence type="ECO:0000256" key="3">
    <source>
        <dbReference type="ARBA" id="ARBA00009677"/>
    </source>
</evidence>
<dbReference type="NCBIfam" id="TIGR02492">
    <property type="entry name" value="flgK_ends"/>
    <property type="match status" value="1"/>
</dbReference>
<evidence type="ECO:0000256" key="5">
    <source>
        <dbReference type="ARBA" id="ARBA00022525"/>
    </source>
</evidence>
<dbReference type="AlphaFoldDB" id="A0A5C6S050"/>
<comment type="subcellular location">
    <subcellularLocation>
        <location evidence="1">Bacterial flagellum basal body</location>
    </subcellularLocation>
    <subcellularLocation>
        <location evidence="2">Secreted</location>
    </subcellularLocation>
</comment>
<dbReference type="GO" id="GO:0044780">
    <property type="term" value="P:bacterial-type flagellum assembly"/>
    <property type="evidence" value="ECO:0007669"/>
    <property type="project" value="InterPro"/>
</dbReference>
<organism evidence="10 11">
    <name type="scientific">Paracoccus aurantiacus</name>
    <dbReference type="NCBI Taxonomy" id="2599412"/>
    <lineage>
        <taxon>Bacteria</taxon>
        <taxon>Pseudomonadati</taxon>
        <taxon>Pseudomonadota</taxon>
        <taxon>Alphaproteobacteria</taxon>
        <taxon>Rhodobacterales</taxon>
        <taxon>Paracoccaceae</taxon>
        <taxon>Paracoccus</taxon>
    </lineage>
</organism>
<evidence type="ECO:0000259" key="8">
    <source>
        <dbReference type="Pfam" id="PF06429"/>
    </source>
</evidence>
<proteinExistence type="inferred from homology"/>
<dbReference type="InterPro" id="IPR001444">
    <property type="entry name" value="Flag_bb_rod_N"/>
</dbReference>
<dbReference type="OrthoDB" id="7181295at2"/>
<keyword evidence="10" id="KW-0282">Flagellum</keyword>
<sequence>MSIANALNNAVSGLTAAARGTEVVSSNLANALTPGYGRRELELSSRLLAGNGGGVQINGVNRIVSSTVLADFRLANSGLARSTVSAGFYTSLEASIGLPQDDGSLSSLVSSLETSLISAASRPDSEVRLRGVVEAASDFVKKIQSISGSIQEQRSSADRQIGLQVNSLNENLSEVARLNREIIVEGANGRDTSSLLDARQAVIDQISEVVPVREMPRENGRIALFTSGGIALLDGKVPATFGFSPAGKLTAEIGPDAAILGKLSIDGEIASDVQMSLLAGGTLSELFRIRDDYGITAQASIDSIAREMHDRFADHTIDPTLSAGLSGLFTDGSANFDPANEQGLSARLRVNANVDPAQGGEVWRIRDGMNAATKGDVGSSSMIDGFAKALSEARGYTASAASGGYGNLSALTSAVASEVSASRLSSEARKTHDAALQSSLQTALFSDAVDSDREMEMLLQLEKAYAANAKVIQAVNEMLDSILRI</sequence>